<proteinExistence type="predicted"/>
<sequence length="32" mass="3672">MTSPSQHPYRKGAKKISLLMCDLKQKELTLII</sequence>
<evidence type="ECO:0000313" key="1">
    <source>
        <dbReference type="EMBL" id="MBX71712.1"/>
    </source>
</evidence>
<organism evidence="1">
    <name type="scientific">Rhizophora mucronata</name>
    <name type="common">Asiatic mangrove</name>
    <dbReference type="NCBI Taxonomy" id="61149"/>
    <lineage>
        <taxon>Eukaryota</taxon>
        <taxon>Viridiplantae</taxon>
        <taxon>Streptophyta</taxon>
        <taxon>Embryophyta</taxon>
        <taxon>Tracheophyta</taxon>
        <taxon>Spermatophyta</taxon>
        <taxon>Magnoliopsida</taxon>
        <taxon>eudicotyledons</taxon>
        <taxon>Gunneridae</taxon>
        <taxon>Pentapetalae</taxon>
        <taxon>rosids</taxon>
        <taxon>fabids</taxon>
        <taxon>Malpighiales</taxon>
        <taxon>Rhizophoraceae</taxon>
        <taxon>Rhizophora</taxon>
    </lineage>
</organism>
<protein>
    <submittedName>
        <fullName evidence="1">Uncharacterized protein</fullName>
    </submittedName>
</protein>
<accession>A0A2P2QXI9</accession>
<reference evidence="1" key="1">
    <citation type="submission" date="2018-02" db="EMBL/GenBank/DDBJ databases">
        <title>Rhizophora mucronata_Transcriptome.</title>
        <authorList>
            <person name="Meera S.P."/>
            <person name="Sreeshan A."/>
            <person name="Augustine A."/>
        </authorList>
    </citation>
    <scope>NUCLEOTIDE SEQUENCE</scope>
    <source>
        <tissue evidence="1">Leaf</tissue>
    </source>
</reference>
<name>A0A2P2QXI9_RHIMU</name>
<dbReference type="AlphaFoldDB" id="A0A2P2QXI9"/>
<dbReference type="EMBL" id="GGEC01091228">
    <property type="protein sequence ID" value="MBX71712.1"/>
    <property type="molecule type" value="Transcribed_RNA"/>
</dbReference>